<dbReference type="Gene3D" id="1.20.1440.60">
    <property type="entry name" value="23S rRNA-intervening sequence"/>
    <property type="match status" value="1"/>
</dbReference>
<protein>
    <recommendedName>
        <fullName evidence="3">Four helix bundle protein</fullName>
    </recommendedName>
</protein>
<dbReference type="PANTHER" id="PTHR38471">
    <property type="entry name" value="FOUR HELIX BUNDLE PROTEIN"/>
    <property type="match status" value="1"/>
</dbReference>
<sequence length="120" mass="13621">MASYKNLIVWQKSKMLAVKVYAVTDHFPQSEMFGLTSQIRRSAVSIPSNIAEGSYRSGVKEFKNFLHIAYGSGGELETQLEIAKELHFIKNEEYTECIDLLSEIMKMLNSMIASDLITKH</sequence>
<evidence type="ECO:0008006" key="3">
    <source>
        <dbReference type="Google" id="ProtNLM"/>
    </source>
</evidence>
<dbReference type="PANTHER" id="PTHR38471:SF2">
    <property type="entry name" value="FOUR HELIX BUNDLE PROTEIN"/>
    <property type="match status" value="1"/>
</dbReference>
<name>A0A2H0UF94_9BACT</name>
<dbReference type="AlphaFoldDB" id="A0A2H0UF94"/>
<gene>
    <name evidence="1" type="ORF">COU15_02810</name>
</gene>
<organism evidence="1 2">
    <name type="scientific">Candidatus Kaiserbacteria bacterium CG10_big_fil_rev_8_21_14_0_10_45_20</name>
    <dbReference type="NCBI Taxonomy" id="1974607"/>
    <lineage>
        <taxon>Bacteria</taxon>
        <taxon>Candidatus Kaiseribacteriota</taxon>
    </lineage>
</organism>
<accession>A0A2H0UF94</accession>
<dbReference type="NCBIfam" id="TIGR02436">
    <property type="entry name" value="four helix bundle protein"/>
    <property type="match status" value="1"/>
</dbReference>
<comment type="caution">
    <text evidence="1">The sequence shown here is derived from an EMBL/GenBank/DDBJ whole genome shotgun (WGS) entry which is preliminary data.</text>
</comment>
<reference evidence="2" key="1">
    <citation type="submission" date="2017-09" db="EMBL/GenBank/DDBJ databases">
        <title>Depth-based differentiation of microbial function through sediment-hosted aquifers and enrichment of novel symbionts in the deep terrestrial subsurface.</title>
        <authorList>
            <person name="Probst A.J."/>
            <person name="Ladd B."/>
            <person name="Jarett J.K."/>
            <person name="Geller-Mcgrath D.E."/>
            <person name="Sieber C.M.K."/>
            <person name="Emerson J.B."/>
            <person name="Anantharaman K."/>
            <person name="Thomas B.C."/>
            <person name="Malmstrom R."/>
            <person name="Stieglmeier M."/>
            <person name="Klingl A."/>
            <person name="Woyke T."/>
            <person name="Ryan C.M."/>
            <person name="Banfield J.F."/>
        </authorList>
    </citation>
    <scope>NUCLEOTIDE SEQUENCE [LARGE SCALE GENOMIC DNA]</scope>
</reference>
<dbReference type="NCBIfam" id="NF008911">
    <property type="entry name" value="PRK12275.1-2"/>
    <property type="match status" value="1"/>
</dbReference>
<proteinExistence type="predicted"/>
<dbReference type="InterPro" id="IPR036583">
    <property type="entry name" value="23S_rRNA_IVS_sf"/>
</dbReference>
<dbReference type="CDD" id="cd16377">
    <property type="entry name" value="23S_rRNA_IVP_like"/>
    <property type="match status" value="1"/>
</dbReference>
<dbReference type="SUPFAM" id="SSF158446">
    <property type="entry name" value="IVS-encoded protein-like"/>
    <property type="match status" value="1"/>
</dbReference>
<dbReference type="EMBL" id="PFBH01000016">
    <property type="protein sequence ID" value="PIR85079.1"/>
    <property type="molecule type" value="Genomic_DNA"/>
</dbReference>
<evidence type="ECO:0000313" key="1">
    <source>
        <dbReference type="EMBL" id="PIR85079.1"/>
    </source>
</evidence>
<dbReference type="Proteomes" id="UP000229315">
    <property type="component" value="Unassembled WGS sequence"/>
</dbReference>
<evidence type="ECO:0000313" key="2">
    <source>
        <dbReference type="Proteomes" id="UP000229315"/>
    </source>
</evidence>
<dbReference type="InterPro" id="IPR012657">
    <property type="entry name" value="23S_rRNA-intervening_sequence"/>
</dbReference>
<dbReference type="Pfam" id="PF05635">
    <property type="entry name" value="23S_rRNA_IVP"/>
    <property type="match status" value="1"/>
</dbReference>